<reference evidence="3 4" key="1">
    <citation type="submission" date="2018-10" db="EMBL/GenBank/DDBJ databases">
        <title>Xanthobacter tagetidis genome sequencing and assembly.</title>
        <authorList>
            <person name="Maclea K.S."/>
            <person name="Goen A.E."/>
            <person name="Fatima S.A."/>
        </authorList>
    </citation>
    <scope>NUCLEOTIDE SEQUENCE [LARGE SCALE GENOMIC DNA]</scope>
    <source>
        <strain evidence="3 4">ATCC 700314</strain>
    </source>
</reference>
<comment type="caution">
    <text evidence="3">The sequence shown here is derived from an EMBL/GenBank/DDBJ whole genome shotgun (WGS) entry which is preliminary data.</text>
</comment>
<dbReference type="PANTHER" id="PTHR23150">
    <property type="entry name" value="SULFATASE MODIFYING FACTOR 1, 2"/>
    <property type="match status" value="1"/>
</dbReference>
<dbReference type="InterPro" id="IPR016187">
    <property type="entry name" value="CTDL_fold"/>
</dbReference>
<dbReference type="InterPro" id="IPR051043">
    <property type="entry name" value="Sulfatase_Mod_Factor_Kinase"/>
</dbReference>
<feature type="region of interest" description="Disordered" evidence="1">
    <location>
        <begin position="232"/>
        <end position="253"/>
    </location>
</feature>
<dbReference type="GO" id="GO:0120147">
    <property type="term" value="F:formylglycine-generating oxidase activity"/>
    <property type="evidence" value="ECO:0007669"/>
    <property type="project" value="TreeGrafter"/>
</dbReference>
<dbReference type="RefSeq" id="WP_121624852.1">
    <property type="nucleotide sequence ID" value="NZ_JACIIW010000010.1"/>
</dbReference>
<gene>
    <name evidence="3" type="ORF">D9R14_18285</name>
</gene>
<dbReference type="AlphaFoldDB" id="A0A3L7A543"/>
<proteinExistence type="predicted"/>
<dbReference type="Pfam" id="PF03781">
    <property type="entry name" value="FGE-sulfatase"/>
    <property type="match status" value="1"/>
</dbReference>
<dbReference type="PANTHER" id="PTHR23150:SF19">
    <property type="entry name" value="FORMYLGLYCINE-GENERATING ENZYME"/>
    <property type="match status" value="1"/>
</dbReference>
<keyword evidence="4" id="KW-1185">Reference proteome</keyword>
<dbReference type="Gene3D" id="3.90.1580.10">
    <property type="entry name" value="paralog of FGE (formylglycine-generating enzyme)"/>
    <property type="match status" value="1"/>
</dbReference>
<protein>
    <submittedName>
        <fullName evidence="3">Formylglycine-generating enzyme family protein</fullName>
    </submittedName>
</protein>
<organism evidence="3 4">
    <name type="scientific">Xanthobacter tagetidis</name>
    <dbReference type="NCBI Taxonomy" id="60216"/>
    <lineage>
        <taxon>Bacteria</taxon>
        <taxon>Pseudomonadati</taxon>
        <taxon>Pseudomonadota</taxon>
        <taxon>Alphaproteobacteria</taxon>
        <taxon>Hyphomicrobiales</taxon>
        <taxon>Xanthobacteraceae</taxon>
        <taxon>Xanthobacter</taxon>
    </lineage>
</organism>
<dbReference type="InterPro" id="IPR005532">
    <property type="entry name" value="SUMF_dom"/>
</dbReference>
<dbReference type="Proteomes" id="UP000269692">
    <property type="component" value="Unassembled WGS sequence"/>
</dbReference>
<dbReference type="OrthoDB" id="9768004at2"/>
<name>A0A3L7A543_9HYPH</name>
<feature type="domain" description="Sulfatase-modifying factor enzyme-like" evidence="2">
    <location>
        <begin position="1"/>
        <end position="301"/>
    </location>
</feature>
<evidence type="ECO:0000256" key="1">
    <source>
        <dbReference type="SAM" id="MobiDB-lite"/>
    </source>
</evidence>
<accession>A0A3L7A543</accession>
<sequence length="305" mass="33640">MVWLAGGHFLMGSDAHYPEEAPAHPVHVDGFFIDRTPVTNRDFAAFVAATGHVTLAEQIPSAADYPDADPRLLIGGSLVFVPAMAPGDRRDWTRWWQFVAGANWRHPRGPDSDLKGLDDHPVVHVCHADAAAYARWRGKALPTEAEWEFAARSGLDGKAFAWGDELAPGGVHLANTWQGEFPYENLALDGYAGTSPVTAFSPNGYGLFDMIGNVWEWTDDWFRPRHADPSAKPCCLPRNPRGGSPQESLDQNRWGPALPRKVLKGGSHLCAPNYCRRYRPAARQPQTIDTGSVHIGFRCVRRVSP</sequence>
<evidence type="ECO:0000313" key="3">
    <source>
        <dbReference type="EMBL" id="RLP74691.1"/>
    </source>
</evidence>
<dbReference type="EMBL" id="RCTF01000018">
    <property type="protein sequence ID" value="RLP74691.1"/>
    <property type="molecule type" value="Genomic_DNA"/>
</dbReference>
<evidence type="ECO:0000259" key="2">
    <source>
        <dbReference type="Pfam" id="PF03781"/>
    </source>
</evidence>
<dbReference type="InterPro" id="IPR042095">
    <property type="entry name" value="SUMF_sf"/>
</dbReference>
<evidence type="ECO:0000313" key="4">
    <source>
        <dbReference type="Proteomes" id="UP000269692"/>
    </source>
</evidence>
<dbReference type="SUPFAM" id="SSF56436">
    <property type="entry name" value="C-type lectin-like"/>
    <property type="match status" value="1"/>
</dbReference>